<name>A0ABQ5G8E7_9ASTR</name>
<evidence type="ECO:0000313" key="3">
    <source>
        <dbReference type="Proteomes" id="UP001151760"/>
    </source>
</evidence>
<proteinExistence type="predicted"/>
<dbReference type="PANTHER" id="PTHR33116">
    <property type="entry name" value="REVERSE TRANSCRIPTASE ZINC-BINDING DOMAIN-CONTAINING PROTEIN-RELATED-RELATED"/>
    <property type="match status" value="1"/>
</dbReference>
<sequence length="136" mass="15965">MMRNSLKTQDKLRQWDVGVNTDLTLLRCPLCNTQQDSHAHLLFECVYSAQVWKLVRHLAAMEMIQPILQDIIAHLQPMAHKRTARSIIGKLILAATSYFVWIERNNRLFKITNTKAMVRDLLDRWKMPKAFRVYAT</sequence>
<dbReference type="EMBL" id="BQNB010018211">
    <property type="protein sequence ID" value="GJT71953.1"/>
    <property type="molecule type" value="Genomic_DNA"/>
</dbReference>
<keyword evidence="2" id="KW-0548">Nucleotidyltransferase</keyword>
<evidence type="ECO:0000259" key="1">
    <source>
        <dbReference type="Pfam" id="PF13966"/>
    </source>
</evidence>
<reference evidence="2" key="2">
    <citation type="submission" date="2022-01" db="EMBL/GenBank/DDBJ databases">
        <authorList>
            <person name="Yamashiro T."/>
            <person name="Shiraishi A."/>
            <person name="Satake H."/>
            <person name="Nakayama K."/>
        </authorList>
    </citation>
    <scope>NUCLEOTIDE SEQUENCE</scope>
</reference>
<dbReference type="Proteomes" id="UP001151760">
    <property type="component" value="Unassembled WGS sequence"/>
</dbReference>
<reference evidence="2" key="1">
    <citation type="journal article" date="2022" name="Int. J. Mol. Sci.">
        <title>Draft Genome of Tanacetum Coccineum: Genomic Comparison of Closely Related Tanacetum-Family Plants.</title>
        <authorList>
            <person name="Yamashiro T."/>
            <person name="Shiraishi A."/>
            <person name="Nakayama K."/>
            <person name="Satake H."/>
        </authorList>
    </citation>
    <scope>NUCLEOTIDE SEQUENCE</scope>
</reference>
<feature type="domain" description="Reverse transcriptase zinc-binding" evidence="1">
    <location>
        <begin position="1"/>
        <end position="52"/>
    </location>
</feature>
<keyword evidence="2" id="KW-0808">Transferase</keyword>
<dbReference type="GO" id="GO:0003964">
    <property type="term" value="F:RNA-directed DNA polymerase activity"/>
    <property type="evidence" value="ECO:0007669"/>
    <property type="project" value="UniProtKB-KW"/>
</dbReference>
<dbReference type="Pfam" id="PF13966">
    <property type="entry name" value="zf-RVT"/>
    <property type="match status" value="1"/>
</dbReference>
<organism evidence="2 3">
    <name type="scientific">Tanacetum coccineum</name>
    <dbReference type="NCBI Taxonomy" id="301880"/>
    <lineage>
        <taxon>Eukaryota</taxon>
        <taxon>Viridiplantae</taxon>
        <taxon>Streptophyta</taxon>
        <taxon>Embryophyta</taxon>
        <taxon>Tracheophyta</taxon>
        <taxon>Spermatophyta</taxon>
        <taxon>Magnoliopsida</taxon>
        <taxon>eudicotyledons</taxon>
        <taxon>Gunneridae</taxon>
        <taxon>Pentapetalae</taxon>
        <taxon>asterids</taxon>
        <taxon>campanulids</taxon>
        <taxon>Asterales</taxon>
        <taxon>Asteraceae</taxon>
        <taxon>Asteroideae</taxon>
        <taxon>Anthemideae</taxon>
        <taxon>Anthemidinae</taxon>
        <taxon>Tanacetum</taxon>
    </lineage>
</organism>
<protein>
    <submittedName>
        <fullName evidence="2">Reverse transcriptase zinc-binding domain-containing protein</fullName>
    </submittedName>
</protein>
<accession>A0ABQ5G8E7</accession>
<keyword evidence="2" id="KW-0695">RNA-directed DNA polymerase</keyword>
<dbReference type="InterPro" id="IPR026960">
    <property type="entry name" value="RVT-Znf"/>
</dbReference>
<gene>
    <name evidence="2" type="ORF">Tco_1031239</name>
</gene>
<evidence type="ECO:0000313" key="2">
    <source>
        <dbReference type="EMBL" id="GJT71953.1"/>
    </source>
</evidence>
<dbReference type="PANTHER" id="PTHR33116:SF78">
    <property type="entry name" value="OS12G0587133 PROTEIN"/>
    <property type="match status" value="1"/>
</dbReference>
<keyword evidence="3" id="KW-1185">Reference proteome</keyword>
<comment type="caution">
    <text evidence="2">The sequence shown here is derived from an EMBL/GenBank/DDBJ whole genome shotgun (WGS) entry which is preliminary data.</text>
</comment>